<dbReference type="EMBL" id="BK032584">
    <property type="protein sequence ID" value="DAF49589.1"/>
    <property type="molecule type" value="Genomic_DNA"/>
</dbReference>
<name>A0A8S5SF04_9CAUD</name>
<keyword evidence="1" id="KW-0687">Ribonucleoprotein</keyword>
<protein>
    <submittedName>
        <fullName evidence="1">Mitochondrial ribosomal protein L31</fullName>
    </submittedName>
</protein>
<proteinExistence type="predicted"/>
<reference evidence="1" key="1">
    <citation type="journal article" date="2021" name="Proc. Natl. Acad. Sci. U.S.A.">
        <title>A Catalog of Tens of Thousands of Viruses from Human Metagenomes Reveals Hidden Associations with Chronic Diseases.</title>
        <authorList>
            <person name="Tisza M.J."/>
            <person name="Buck C.B."/>
        </authorList>
    </citation>
    <scope>NUCLEOTIDE SEQUENCE</scope>
    <source>
        <strain evidence="1">Ct4085</strain>
    </source>
</reference>
<sequence>MGVLKDAIKQALAESGVNAEWVGNAPRVLETSAQAKYNDLRKVERNYTNGVHKARKEAKK</sequence>
<accession>A0A8S5SF04</accession>
<organism evidence="1">
    <name type="scientific">Siphoviridae sp. ct4085</name>
    <dbReference type="NCBI Taxonomy" id="2827774"/>
    <lineage>
        <taxon>Viruses</taxon>
        <taxon>Duplodnaviria</taxon>
        <taxon>Heunggongvirae</taxon>
        <taxon>Uroviricota</taxon>
        <taxon>Caudoviricetes</taxon>
    </lineage>
</organism>
<keyword evidence="1" id="KW-0689">Ribosomal protein</keyword>
<evidence type="ECO:0000313" key="1">
    <source>
        <dbReference type="EMBL" id="DAF49589.1"/>
    </source>
</evidence>